<sequence>MAFWPHIISMPLYFALLWFIIHIFRKHYKASLYFWIATLFTFPLWMMGGVEGWFRWVKILSVIIPTIIIAIARVSVIEERKGKFWKFFQNDKFLWFPYGILFLNILEATIKDAQLGNYFNSATGFLLCVTIPFAPKFWSITKTHYGDLVGFTTASWNFLYTTWNACFVFAESPVYFGSSLCILLVAEIYPIVKKRPELYITARMFTLAAHLLLRACYDVFPQVMNTSSWYDPQVLKVWGIINFVLIVPYTFWHMWQLHTMNAENSFRRIKPAL</sequence>
<feature type="transmembrane region" description="Helical" evidence="1">
    <location>
        <begin position="6"/>
        <end position="24"/>
    </location>
</feature>
<evidence type="ECO:0000313" key="3">
    <source>
        <dbReference type="Proteomes" id="UP001197974"/>
    </source>
</evidence>
<feature type="transmembrane region" description="Helical" evidence="1">
    <location>
        <begin position="175"/>
        <end position="192"/>
    </location>
</feature>
<feature type="transmembrane region" description="Helical" evidence="1">
    <location>
        <begin position="235"/>
        <end position="252"/>
    </location>
</feature>
<keyword evidence="1" id="KW-1133">Transmembrane helix</keyword>
<feature type="transmembrane region" description="Helical" evidence="1">
    <location>
        <begin position="116"/>
        <end position="133"/>
    </location>
</feature>
<reference evidence="2 3" key="1">
    <citation type="submission" date="2023-06" db="EMBL/GenBank/DDBJ databases">
        <title>Five Gram-positive bacteria isolated from mangrove sediments in Shenzhen, Guangdong, China.</title>
        <authorList>
            <person name="Yu S."/>
            <person name="Zheng W."/>
            <person name="Huang Y."/>
        </authorList>
    </citation>
    <scope>NUCLEOTIDE SEQUENCE [LARGE SCALE GENOMIC DNA]</scope>
    <source>
        <strain evidence="2 3">SaN35-3</strain>
    </source>
</reference>
<keyword evidence="1" id="KW-0472">Membrane</keyword>
<proteinExistence type="predicted"/>
<organism evidence="2 3">
    <name type="scientific">Bacillus carboniphilus</name>
    <dbReference type="NCBI Taxonomy" id="86663"/>
    <lineage>
        <taxon>Bacteria</taxon>
        <taxon>Bacillati</taxon>
        <taxon>Bacillota</taxon>
        <taxon>Bacilli</taxon>
        <taxon>Bacillales</taxon>
        <taxon>Bacillaceae</taxon>
        <taxon>Bacillus</taxon>
    </lineage>
</organism>
<keyword evidence="3" id="KW-1185">Reference proteome</keyword>
<keyword evidence="1" id="KW-0812">Transmembrane</keyword>
<name>A0ABY9JUJ8_9BACI</name>
<evidence type="ECO:0000256" key="1">
    <source>
        <dbReference type="SAM" id="Phobius"/>
    </source>
</evidence>
<feature type="transmembrane region" description="Helical" evidence="1">
    <location>
        <begin position="53"/>
        <end position="72"/>
    </location>
</feature>
<evidence type="ECO:0000313" key="2">
    <source>
        <dbReference type="EMBL" id="WLR43076.1"/>
    </source>
</evidence>
<dbReference type="Proteomes" id="UP001197974">
    <property type="component" value="Chromosome"/>
</dbReference>
<dbReference type="EMBL" id="CP129013">
    <property type="protein sequence ID" value="WLR43076.1"/>
    <property type="molecule type" value="Genomic_DNA"/>
</dbReference>
<gene>
    <name evidence="2" type="ORF">LC087_02350</name>
</gene>
<protein>
    <submittedName>
        <fullName evidence="2">Uncharacterized protein</fullName>
    </submittedName>
</protein>
<dbReference type="RefSeq" id="WP_226538894.1">
    <property type="nucleotide sequence ID" value="NZ_CP129013.1"/>
</dbReference>
<accession>A0ABY9JUJ8</accession>
<feature type="transmembrane region" description="Helical" evidence="1">
    <location>
        <begin position="31"/>
        <end position="47"/>
    </location>
</feature>